<feature type="region of interest" description="Disordered" evidence="1">
    <location>
        <begin position="27"/>
        <end position="82"/>
    </location>
</feature>
<dbReference type="PROSITE" id="PS51257">
    <property type="entry name" value="PROKAR_LIPOPROTEIN"/>
    <property type="match status" value="1"/>
</dbReference>
<name>A0A5B7WU64_9MICC</name>
<organism evidence="4 5">
    <name type="scientific">Glutamicibacter creatinolyticus</name>
    <dbReference type="NCBI Taxonomy" id="162496"/>
    <lineage>
        <taxon>Bacteria</taxon>
        <taxon>Bacillati</taxon>
        <taxon>Actinomycetota</taxon>
        <taxon>Actinomycetes</taxon>
        <taxon>Micrococcales</taxon>
        <taxon>Micrococcaceae</taxon>
        <taxon>Glutamicibacter</taxon>
    </lineage>
</organism>
<evidence type="ECO:0000259" key="3">
    <source>
        <dbReference type="Pfam" id="PF19843"/>
    </source>
</evidence>
<gene>
    <name evidence="4" type="ORF">GcLGCM259_1729</name>
</gene>
<evidence type="ECO:0000256" key="2">
    <source>
        <dbReference type="SAM" id="SignalP"/>
    </source>
</evidence>
<evidence type="ECO:0000313" key="4">
    <source>
        <dbReference type="EMBL" id="QCY47452.1"/>
    </source>
</evidence>
<feature type="chain" id="PRO_5038646147" description="DUF6318 domain-containing protein" evidence="2">
    <location>
        <begin position="23"/>
        <end position="215"/>
    </location>
</feature>
<reference evidence="4 5" key="1">
    <citation type="submission" date="2018-12" db="EMBL/GenBank/DDBJ databases">
        <title>Complete Genome Sequence of Glutamicibacter creatinolyticus strain LGCM259,isolated from an abscess of a 12-year-old mare in Italy.</title>
        <authorList>
            <person name="Santos R.G."/>
            <person name="Silva A.L."/>
            <person name="Seyffert N."/>
            <person name="Castro T.L.P."/>
            <person name="Attili A.R."/>
            <person name="Rifici C."/>
            <person name="Mazzullo G."/>
            <person name="Brenig B."/>
            <person name="Venanzi F."/>
            <person name="Azevedo V."/>
        </authorList>
    </citation>
    <scope>NUCLEOTIDE SEQUENCE [LARGE SCALE GENOMIC DNA]</scope>
    <source>
        <strain evidence="4 5">LGCM 259</strain>
    </source>
</reference>
<evidence type="ECO:0000313" key="5">
    <source>
        <dbReference type="Proteomes" id="UP000307000"/>
    </source>
</evidence>
<keyword evidence="5" id="KW-1185">Reference proteome</keyword>
<feature type="compositionally biased region" description="Low complexity" evidence="1">
    <location>
        <begin position="30"/>
        <end position="53"/>
    </location>
</feature>
<dbReference type="Proteomes" id="UP000307000">
    <property type="component" value="Chromosome"/>
</dbReference>
<evidence type="ECO:0000256" key="1">
    <source>
        <dbReference type="SAM" id="MobiDB-lite"/>
    </source>
</evidence>
<dbReference type="AlphaFoldDB" id="A0A5B7WU64"/>
<protein>
    <recommendedName>
        <fullName evidence="3">DUF6318 domain-containing protein</fullName>
    </recommendedName>
</protein>
<feature type="domain" description="DUF6318" evidence="3">
    <location>
        <begin position="60"/>
        <end position="191"/>
    </location>
</feature>
<dbReference type="EMBL" id="CP034412">
    <property type="protein sequence ID" value="QCY47452.1"/>
    <property type="molecule type" value="Genomic_DNA"/>
</dbReference>
<dbReference type="KEGG" id="gcr:GcLGCM259_1729"/>
<sequence>MSSRSRALALFAVPLAFSFALTSCQDGNDPAATTSPSESPAAASPTASPSPTKSQPPKPVPASAEGPAKNIPVPEMPEEAESIDEHGATAFLVFYFELMNHALETYDSTPLEKVTYKSCRACYEGFIFPLEANAELGHWQVGGKYNVAITASNLNKHGEATLRFNYDISAQTMYEAPNKPLESIPAAPQRNEGVAVLKEDSGWKLLDFNFAPTNE</sequence>
<accession>A0A5B7WU64</accession>
<proteinExistence type="predicted"/>
<feature type="signal peptide" evidence="2">
    <location>
        <begin position="1"/>
        <end position="22"/>
    </location>
</feature>
<dbReference type="InterPro" id="IPR046281">
    <property type="entry name" value="DUF6318"/>
</dbReference>
<keyword evidence="2" id="KW-0732">Signal</keyword>
<dbReference type="Pfam" id="PF19843">
    <property type="entry name" value="DUF6318"/>
    <property type="match status" value="1"/>
</dbReference>